<dbReference type="Gene3D" id="3.30.450.180">
    <property type="match status" value="1"/>
</dbReference>
<dbReference type="InterPro" id="IPR010982">
    <property type="entry name" value="Lambda_DNA-bd_dom_sf"/>
</dbReference>
<keyword evidence="3" id="KW-1185">Reference proteome</keyword>
<dbReference type="Pfam" id="PF13560">
    <property type="entry name" value="HTH_31"/>
    <property type="match status" value="1"/>
</dbReference>
<comment type="caution">
    <text evidence="2">The sequence shown here is derived from an EMBL/GenBank/DDBJ whole genome shotgun (WGS) entry which is preliminary data.</text>
</comment>
<feature type="domain" description="HTH cro/C1-type" evidence="1">
    <location>
        <begin position="17"/>
        <end position="89"/>
    </location>
</feature>
<gene>
    <name evidence="2" type="ORF">ACFSL2_03015</name>
</gene>
<reference evidence="3" key="1">
    <citation type="journal article" date="2019" name="Int. J. Syst. Evol. Microbiol.">
        <title>The Global Catalogue of Microorganisms (GCM) 10K type strain sequencing project: providing services to taxonomists for standard genome sequencing and annotation.</title>
        <authorList>
            <consortium name="The Broad Institute Genomics Platform"/>
            <consortium name="The Broad Institute Genome Sequencing Center for Infectious Disease"/>
            <person name="Wu L."/>
            <person name="Ma J."/>
        </authorList>
    </citation>
    <scope>NUCLEOTIDE SEQUENCE [LARGE SCALE GENOMIC DNA]</scope>
    <source>
        <strain evidence="3">CCM 7043</strain>
    </source>
</reference>
<evidence type="ECO:0000313" key="2">
    <source>
        <dbReference type="EMBL" id="MFD2024473.1"/>
    </source>
</evidence>
<accession>A0ABW4V4D4</accession>
<dbReference type="RefSeq" id="WP_377196414.1">
    <property type="nucleotide sequence ID" value="NZ_JBHUHF010000001.1"/>
</dbReference>
<organism evidence="2 3">
    <name type="scientific">Promicromonospora aerolata</name>
    <dbReference type="NCBI Taxonomy" id="195749"/>
    <lineage>
        <taxon>Bacteria</taxon>
        <taxon>Bacillati</taxon>
        <taxon>Actinomycetota</taxon>
        <taxon>Actinomycetes</taxon>
        <taxon>Micrococcales</taxon>
        <taxon>Promicromonosporaceae</taxon>
        <taxon>Promicromonospora</taxon>
    </lineage>
</organism>
<dbReference type="SMART" id="SM00530">
    <property type="entry name" value="HTH_XRE"/>
    <property type="match status" value="1"/>
</dbReference>
<dbReference type="Pfam" id="PF17765">
    <property type="entry name" value="MLTR_LBD"/>
    <property type="match status" value="1"/>
</dbReference>
<dbReference type="CDD" id="cd00093">
    <property type="entry name" value="HTH_XRE"/>
    <property type="match status" value="1"/>
</dbReference>
<dbReference type="InterPro" id="IPR001387">
    <property type="entry name" value="Cro/C1-type_HTH"/>
</dbReference>
<proteinExistence type="predicted"/>
<dbReference type="PANTHER" id="PTHR35010:SF2">
    <property type="entry name" value="BLL4672 PROTEIN"/>
    <property type="match status" value="1"/>
</dbReference>
<dbReference type="InterPro" id="IPR041413">
    <property type="entry name" value="MLTR_LBD"/>
</dbReference>
<dbReference type="Proteomes" id="UP001597338">
    <property type="component" value="Unassembled WGS sequence"/>
</dbReference>
<dbReference type="EMBL" id="JBHUHF010000001">
    <property type="protein sequence ID" value="MFD2024473.1"/>
    <property type="molecule type" value="Genomic_DNA"/>
</dbReference>
<dbReference type="SUPFAM" id="SSF47413">
    <property type="entry name" value="lambda repressor-like DNA-binding domains"/>
    <property type="match status" value="1"/>
</dbReference>
<dbReference type="Gene3D" id="1.10.260.40">
    <property type="entry name" value="lambda repressor-like DNA-binding domains"/>
    <property type="match status" value="1"/>
</dbReference>
<sequence length="283" mass="31747">MVSETGPLPVKRELGAFLRTRRERLTPEAAGLPSTGRRRTPGLRREEVAVLAGVGVTWYTWLEQGRPINVSTQVLTAVARALQLDDAETRHLRRLAGVRTPVVEPVVCDPTLLAAFQPILDKLDPYPACVQTPLFDVVAYNRAYRHLFTDMDAIPASDRNCAVQFFTNETWRSRYVDADIVAHRMVARMRTTAGPGTEPGDASVIDRLLEQSEEFAALWERHDVLLQHYEEKRLHSPLVGALQLSFVSTDIADSGHRLTVMTPRDEDTSQKLETLLRMHDGDA</sequence>
<evidence type="ECO:0000259" key="1">
    <source>
        <dbReference type="SMART" id="SM00530"/>
    </source>
</evidence>
<dbReference type="PANTHER" id="PTHR35010">
    <property type="entry name" value="BLL4672 PROTEIN-RELATED"/>
    <property type="match status" value="1"/>
</dbReference>
<name>A0ABW4V4D4_9MICO</name>
<evidence type="ECO:0000313" key="3">
    <source>
        <dbReference type="Proteomes" id="UP001597338"/>
    </source>
</evidence>
<protein>
    <submittedName>
        <fullName evidence="2">Helix-turn-helix transcriptional regulator</fullName>
    </submittedName>
</protein>